<evidence type="ECO:0000256" key="2">
    <source>
        <dbReference type="ARBA" id="ARBA00005300"/>
    </source>
</evidence>
<dbReference type="GO" id="GO:0004523">
    <property type="term" value="F:RNA-DNA hybrid ribonuclease activity"/>
    <property type="evidence" value="ECO:0007669"/>
    <property type="project" value="UniProtKB-EC"/>
</dbReference>
<dbReference type="InterPro" id="IPR009027">
    <property type="entry name" value="Ribosomal_bL9/RNase_H1_N"/>
</dbReference>
<keyword evidence="4" id="KW-0540">Nuclease</keyword>
<feature type="domain" description="RNase H type-1" evidence="8">
    <location>
        <begin position="52"/>
        <end position="153"/>
    </location>
</feature>
<accession>A0A9N9PHW6</accession>
<dbReference type="InterPro" id="IPR011320">
    <property type="entry name" value="RNase_H1_N"/>
</dbReference>
<keyword evidence="5" id="KW-0479">Metal-binding</keyword>
<evidence type="ECO:0000256" key="3">
    <source>
        <dbReference type="ARBA" id="ARBA00012180"/>
    </source>
</evidence>
<dbReference type="InterPro" id="IPR050092">
    <property type="entry name" value="RNase_H"/>
</dbReference>
<name>A0A9N9PHW6_9GLOM</name>
<dbReference type="SUPFAM" id="SSF55658">
    <property type="entry name" value="L9 N-domain-like"/>
    <property type="match status" value="1"/>
</dbReference>
<dbReference type="PROSITE" id="PS50879">
    <property type="entry name" value="RNASE_H_1"/>
    <property type="match status" value="1"/>
</dbReference>
<dbReference type="InterPro" id="IPR012337">
    <property type="entry name" value="RNaseH-like_sf"/>
</dbReference>
<keyword evidence="6" id="KW-0255">Endonuclease</keyword>
<dbReference type="GO" id="GO:0003676">
    <property type="term" value="F:nucleic acid binding"/>
    <property type="evidence" value="ECO:0007669"/>
    <property type="project" value="InterPro"/>
</dbReference>
<evidence type="ECO:0000256" key="7">
    <source>
        <dbReference type="ARBA" id="ARBA00022801"/>
    </source>
</evidence>
<dbReference type="InterPro" id="IPR037056">
    <property type="entry name" value="RNase_H1_N_sf"/>
</dbReference>
<dbReference type="GO" id="GO:0046872">
    <property type="term" value="F:metal ion binding"/>
    <property type="evidence" value="ECO:0007669"/>
    <property type="project" value="UniProtKB-KW"/>
</dbReference>
<dbReference type="OrthoDB" id="2329734at2759"/>
<dbReference type="InterPro" id="IPR036397">
    <property type="entry name" value="RNaseH_sf"/>
</dbReference>
<dbReference type="EC" id="3.1.26.4" evidence="3"/>
<dbReference type="GO" id="GO:0043137">
    <property type="term" value="P:DNA replication, removal of RNA primer"/>
    <property type="evidence" value="ECO:0007669"/>
    <property type="project" value="TreeGrafter"/>
</dbReference>
<evidence type="ECO:0000313" key="9">
    <source>
        <dbReference type="EMBL" id="CAG8829234.1"/>
    </source>
</evidence>
<evidence type="ECO:0000313" key="10">
    <source>
        <dbReference type="Proteomes" id="UP000789405"/>
    </source>
</evidence>
<comment type="similarity">
    <text evidence="2">Belongs to the RNase H family.</text>
</comment>
<sequence>MSWEECKEQISNNPVARYKKFTNKEEAQHFMKSCELKTIFKNRFLACSTRIIVEVTTIFNNSKAGIGINFENIDIVVSERGLQNKKSSEIYAIIRVLESCKDEYSPLEIRTDSYYFINSYELYIPSWKKNNWKNNVQNKNLFIRIDELFELRP</sequence>
<evidence type="ECO:0000256" key="5">
    <source>
        <dbReference type="ARBA" id="ARBA00022723"/>
    </source>
</evidence>
<proteinExistence type="inferred from homology"/>
<dbReference type="Gene3D" id="3.40.970.10">
    <property type="entry name" value="Ribonuclease H1, N-terminal domain"/>
    <property type="match status" value="1"/>
</dbReference>
<dbReference type="Proteomes" id="UP000789405">
    <property type="component" value="Unassembled WGS sequence"/>
</dbReference>
<gene>
    <name evidence="9" type="ORF">DERYTH_LOCUS28646</name>
</gene>
<keyword evidence="7" id="KW-0378">Hydrolase</keyword>
<evidence type="ECO:0000259" key="8">
    <source>
        <dbReference type="PROSITE" id="PS50879"/>
    </source>
</evidence>
<dbReference type="EMBL" id="CAJVPY010072796">
    <property type="protein sequence ID" value="CAG8829234.1"/>
    <property type="molecule type" value="Genomic_DNA"/>
</dbReference>
<dbReference type="PANTHER" id="PTHR10642:SF26">
    <property type="entry name" value="RIBONUCLEASE H1"/>
    <property type="match status" value="1"/>
</dbReference>
<evidence type="ECO:0000256" key="6">
    <source>
        <dbReference type="ARBA" id="ARBA00022759"/>
    </source>
</evidence>
<evidence type="ECO:0000256" key="4">
    <source>
        <dbReference type="ARBA" id="ARBA00022722"/>
    </source>
</evidence>
<dbReference type="Pfam" id="PF00075">
    <property type="entry name" value="RNase_H"/>
    <property type="match status" value="1"/>
</dbReference>
<evidence type="ECO:0000256" key="1">
    <source>
        <dbReference type="ARBA" id="ARBA00000077"/>
    </source>
</evidence>
<feature type="non-terminal residue" evidence="9">
    <location>
        <position position="153"/>
    </location>
</feature>
<dbReference type="InterPro" id="IPR002156">
    <property type="entry name" value="RNaseH_domain"/>
</dbReference>
<dbReference type="Pfam" id="PF01693">
    <property type="entry name" value="Cauli_VI"/>
    <property type="match status" value="1"/>
</dbReference>
<dbReference type="AlphaFoldDB" id="A0A9N9PHW6"/>
<dbReference type="SUPFAM" id="SSF53098">
    <property type="entry name" value="Ribonuclease H-like"/>
    <property type="match status" value="1"/>
</dbReference>
<comment type="catalytic activity">
    <reaction evidence="1">
        <text>Endonucleolytic cleavage to 5'-phosphomonoester.</text>
        <dbReference type="EC" id="3.1.26.4"/>
    </reaction>
</comment>
<keyword evidence="10" id="KW-1185">Reference proteome</keyword>
<dbReference type="PANTHER" id="PTHR10642">
    <property type="entry name" value="RIBONUCLEASE H1"/>
    <property type="match status" value="1"/>
</dbReference>
<organism evidence="9 10">
    <name type="scientific">Dentiscutata erythropus</name>
    <dbReference type="NCBI Taxonomy" id="1348616"/>
    <lineage>
        <taxon>Eukaryota</taxon>
        <taxon>Fungi</taxon>
        <taxon>Fungi incertae sedis</taxon>
        <taxon>Mucoromycota</taxon>
        <taxon>Glomeromycotina</taxon>
        <taxon>Glomeromycetes</taxon>
        <taxon>Diversisporales</taxon>
        <taxon>Gigasporaceae</taxon>
        <taxon>Dentiscutata</taxon>
    </lineage>
</organism>
<comment type="caution">
    <text evidence="9">The sequence shown here is derived from an EMBL/GenBank/DDBJ whole genome shotgun (WGS) entry which is preliminary data.</text>
</comment>
<protein>
    <recommendedName>
        <fullName evidence="3">ribonuclease H</fullName>
        <ecNumber evidence="3">3.1.26.4</ecNumber>
    </recommendedName>
</protein>
<reference evidence="9" key="1">
    <citation type="submission" date="2021-06" db="EMBL/GenBank/DDBJ databases">
        <authorList>
            <person name="Kallberg Y."/>
            <person name="Tangrot J."/>
            <person name="Rosling A."/>
        </authorList>
    </citation>
    <scope>NUCLEOTIDE SEQUENCE</scope>
    <source>
        <strain evidence="9">MA453B</strain>
    </source>
</reference>
<dbReference type="Gene3D" id="3.30.420.10">
    <property type="entry name" value="Ribonuclease H-like superfamily/Ribonuclease H"/>
    <property type="match status" value="1"/>
</dbReference>